<name>A0A811PH73_9POAL</name>
<dbReference type="InterPro" id="IPR044876">
    <property type="entry name" value="HRDC_dom_sf"/>
</dbReference>
<evidence type="ECO:0000313" key="2">
    <source>
        <dbReference type="EMBL" id="CAD6241501.1"/>
    </source>
</evidence>
<organism evidence="2 3">
    <name type="scientific">Miscanthus lutarioriparius</name>
    <dbReference type="NCBI Taxonomy" id="422564"/>
    <lineage>
        <taxon>Eukaryota</taxon>
        <taxon>Viridiplantae</taxon>
        <taxon>Streptophyta</taxon>
        <taxon>Embryophyta</taxon>
        <taxon>Tracheophyta</taxon>
        <taxon>Spermatophyta</taxon>
        <taxon>Magnoliopsida</taxon>
        <taxon>Liliopsida</taxon>
        <taxon>Poales</taxon>
        <taxon>Poaceae</taxon>
        <taxon>PACMAD clade</taxon>
        <taxon>Panicoideae</taxon>
        <taxon>Andropogonodae</taxon>
        <taxon>Andropogoneae</taxon>
        <taxon>Saccharinae</taxon>
        <taxon>Miscanthus</taxon>
    </lineage>
</organism>
<dbReference type="OrthoDB" id="10261556at2759"/>
<feature type="region of interest" description="Disordered" evidence="1">
    <location>
        <begin position="73"/>
        <end position="95"/>
    </location>
</feature>
<dbReference type="Proteomes" id="UP000604825">
    <property type="component" value="Unassembled WGS sequence"/>
</dbReference>
<dbReference type="EMBL" id="CAJGYO010000007">
    <property type="protein sequence ID" value="CAD6241501.1"/>
    <property type="molecule type" value="Genomic_DNA"/>
</dbReference>
<gene>
    <name evidence="2" type="ORF">NCGR_LOCUS27250</name>
</gene>
<keyword evidence="3" id="KW-1185">Reference proteome</keyword>
<accession>A0A811PH73</accession>
<protein>
    <submittedName>
        <fullName evidence="2">Uncharacterized protein</fullName>
    </submittedName>
</protein>
<dbReference type="Gene3D" id="1.10.150.80">
    <property type="entry name" value="HRDC domain"/>
    <property type="match status" value="1"/>
</dbReference>
<evidence type="ECO:0000313" key="3">
    <source>
        <dbReference type="Proteomes" id="UP000604825"/>
    </source>
</evidence>
<reference evidence="2" key="1">
    <citation type="submission" date="2020-10" db="EMBL/GenBank/DDBJ databases">
        <authorList>
            <person name="Han B."/>
            <person name="Lu T."/>
            <person name="Zhao Q."/>
            <person name="Huang X."/>
            <person name="Zhao Y."/>
        </authorList>
    </citation>
    <scope>NUCLEOTIDE SEQUENCE</scope>
</reference>
<dbReference type="AlphaFoldDB" id="A0A811PH73"/>
<sequence length="179" mass="19913">MTVEFFAGKCDNGASSIELKDIDATHHTKIVVSLLHDLQVNEQRATLLQLVDKFKAKWKGLGNRPVKLEIAVESSQDRGGGGKSSKGAKRSRMSDMEAKLDGLRRELSSFSSNGGINIFPPAVLSSEQILLLSCQKPTTEVERLEKVIGKVKKEKYSGRIIELMRSYVKDSRMQSWKCS</sequence>
<evidence type="ECO:0000256" key="1">
    <source>
        <dbReference type="SAM" id="MobiDB-lite"/>
    </source>
</evidence>
<proteinExistence type="predicted"/>
<comment type="caution">
    <text evidence="2">The sequence shown here is derived from an EMBL/GenBank/DDBJ whole genome shotgun (WGS) entry which is preliminary data.</text>
</comment>